<accession>A0A917C219</accession>
<comment type="caution">
    <text evidence="1">The sequence shown here is derived from an EMBL/GenBank/DDBJ whole genome shotgun (WGS) entry which is preliminary data.</text>
</comment>
<dbReference type="EMBL" id="BMKR01000004">
    <property type="protein sequence ID" value="GGF68173.1"/>
    <property type="molecule type" value="Genomic_DNA"/>
</dbReference>
<reference evidence="1" key="2">
    <citation type="submission" date="2020-09" db="EMBL/GenBank/DDBJ databases">
        <authorList>
            <person name="Sun Q."/>
            <person name="Zhou Y."/>
        </authorList>
    </citation>
    <scope>NUCLEOTIDE SEQUENCE</scope>
    <source>
        <strain evidence="1">CGMCC 1.16134</strain>
    </source>
</reference>
<protein>
    <submittedName>
        <fullName evidence="1">Uncharacterized protein</fullName>
    </submittedName>
</protein>
<sequence>MSALHRCSNFVGLDDSQPGIEVTPALSLKEHIVPGMCNYAGHFTSMTPYTFIGIGNNKPVHDISSLTLLSTNLVCSK</sequence>
<evidence type="ECO:0000313" key="1">
    <source>
        <dbReference type="EMBL" id="GGF68173.1"/>
    </source>
</evidence>
<evidence type="ECO:0000313" key="2">
    <source>
        <dbReference type="Proteomes" id="UP000637643"/>
    </source>
</evidence>
<dbReference type="AlphaFoldDB" id="A0A917C219"/>
<proteinExistence type="predicted"/>
<organism evidence="1 2">
    <name type="scientific">Paenibacillus albidus</name>
    <dbReference type="NCBI Taxonomy" id="2041023"/>
    <lineage>
        <taxon>Bacteria</taxon>
        <taxon>Bacillati</taxon>
        <taxon>Bacillota</taxon>
        <taxon>Bacilli</taxon>
        <taxon>Bacillales</taxon>
        <taxon>Paenibacillaceae</taxon>
        <taxon>Paenibacillus</taxon>
    </lineage>
</organism>
<reference evidence="1" key="1">
    <citation type="journal article" date="2014" name="Int. J. Syst. Evol. Microbiol.">
        <title>Complete genome sequence of Corynebacterium casei LMG S-19264T (=DSM 44701T), isolated from a smear-ripened cheese.</title>
        <authorList>
            <consortium name="US DOE Joint Genome Institute (JGI-PGF)"/>
            <person name="Walter F."/>
            <person name="Albersmeier A."/>
            <person name="Kalinowski J."/>
            <person name="Ruckert C."/>
        </authorList>
    </citation>
    <scope>NUCLEOTIDE SEQUENCE</scope>
    <source>
        <strain evidence="1">CGMCC 1.16134</strain>
    </source>
</reference>
<dbReference type="Proteomes" id="UP000637643">
    <property type="component" value="Unassembled WGS sequence"/>
</dbReference>
<gene>
    <name evidence="1" type="ORF">GCM10010912_11450</name>
</gene>
<keyword evidence="2" id="KW-1185">Reference proteome</keyword>
<name>A0A917C219_9BACL</name>